<dbReference type="SMART" id="SM00509">
    <property type="entry name" value="TFS2N"/>
    <property type="match status" value="1"/>
</dbReference>
<dbReference type="InterPro" id="IPR017923">
    <property type="entry name" value="TFIIS_N"/>
</dbReference>
<dbReference type="EMBL" id="WOCE01000013">
    <property type="protein sequence ID" value="KAE9601307.1"/>
    <property type="molecule type" value="Genomic_DNA"/>
</dbReference>
<sequence length="166" mass="19145">MDLDNFRSILDSASVDVWTLIDAALTVASVDYADEFKRRRDGIAERLYKSASASSPCRNGVQNNNTKIEKLLEEELNPHGVLFDDENKNKNNNILEIKKQLECPNQSEDTLVELLHNLDHIDITYEALEGTDIGRHVNKLRKHSSNDVRRLVKLLIRFWKHSMILF</sequence>
<dbReference type="InterPro" id="IPR035441">
    <property type="entry name" value="TFIIS/LEDGF_dom_sf"/>
</dbReference>
<evidence type="ECO:0000256" key="2">
    <source>
        <dbReference type="ARBA" id="ARBA00023242"/>
    </source>
</evidence>
<dbReference type="InterPro" id="IPR044790">
    <property type="entry name" value="MD26C-like"/>
</dbReference>
<reference evidence="6" key="1">
    <citation type="journal article" date="2020" name="Nat. Commun.">
        <title>Genome sequence of the cluster root forming white lupin.</title>
        <authorList>
            <person name="Hufnagel B."/>
            <person name="Marques A."/>
            <person name="Soriano A."/>
            <person name="Marques L."/>
            <person name="Divol F."/>
            <person name="Doumas P."/>
            <person name="Sallet E."/>
            <person name="Mancinotti D."/>
            <person name="Carrere S."/>
            <person name="Marande W."/>
            <person name="Arribat S."/>
            <person name="Keller J."/>
            <person name="Huneau C."/>
            <person name="Blein T."/>
            <person name="Aime D."/>
            <person name="Laguerre M."/>
            <person name="Taylor J."/>
            <person name="Schubert V."/>
            <person name="Nelson M."/>
            <person name="Geu-Flores F."/>
            <person name="Crespi M."/>
            <person name="Gallardo-Guerrero K."/>
            <person name="Delaux P.-M."/>
            <person name="Salse J."/>
            <person name="Berges H."/>
            <person name="Guyot R."/>
            <person name="Gouzy J."/>
            <person name="Peret B."/>
        </authorList>
    </citation>
    <scope>NUCLEOTIDE SEQUENCE [LARGE SCALE GENOMIC DNA]</scope>
    <source>
        <strain evidence="6">cv. Amiga</strain>
    </source>
</reference>
<evidence type="ECO:0000259" key="4">
    <source>
        <dbReference type="PROSITE" id="PS51319"/>
    </source>
</evidence>
<name>A0A6A4PIJ6_LUPAL</name>
<dbReference type="PROSITE" id="PS51319">
    <property type="entry name" value="TFIIS_N"/>
    <property type="match status" value="1"/>
</dbReference>
<keyword evidence="6" id="KW-1185">Reference proteome</keyword>
<dbReference type="Gene3D" id="1.20.930.10">
    <property type="entry name" value="Conserved domain common to transcription factors TFIIS, elongin A, CRSP70"/>
    <property type="match status" value="1"/>
</dbReference>
<dbReference type="OrthoDB" id="550309at2759"/>
<evidence type="ECO:0000313" key="5">
    <source>
        <dbReference type="EMBL" id="KAE9601307.1"/>
    </source>
</evidence>
<evidence type="ECO:0000256" key="1">
    <source>
        <dbReference type="ARBA" id="ARBA00004123"/>
    </source>
</evidence>
<feature type="domain" description="TFIIS N-terminal" evidence="4">
    <location>
        <begin position="95"/>
        <end position="166"/>
    </location>
</feature>
<organism evidence="5 6">
    <name type="scientific">Lupinus albus</name>
    <name type="common">White lupine</name>
    <name type="synonym">Lupinus termis</name>
    <dbReference type="NCBI Taxonomy" id="3870"/>
    <lineage>
        <taxon>Eukaryota</taxon>
        <taxon>Viridiplantae</taxon>
        <taxon>Streptophyta</taxon>
        <taxon>Embryophyta</taxon>
        <taxon>Tracheophyta</taxon>
        <taxon>Spermatophyta</taxon>
        <taxon>Magnoliopsida</taxon>
        <taxon>eudicotyledons</taxon>
        <taxon>Gunneridae</taxon>
        <taxon>Pentapetalae</taxon>
        <taxon>rosids</taxon>
        <taxon>fabids</taxon>
        <taxon>Fabales</taxon>
        <taxon>Fabaceae</taxon>
        <taxon>Papilionoideae</taxon>
        <taxon>50 kb inversion clade</taxon>
        <taxon>genistoids sensu lato</taxon>
        <taxon>core genistoids</taxon>
        <taxon>Genisteae</taxon>
        <taxon>Lupinus</taxon>
    </lineage>
</organism>
<dbReference type="InterPro" id="IPR003617">
    <property type="entry name" value="TFIIS/CRSP70_N_sub"/>
</dbReference>
<dbReference type="CDD" id="cd00183">
    <property type="entry name" value="TFIIS_I"/>
    <property type="match status" value="1"/>
</dbReference>
<dbReference type="SUPFAM" id="SSF47676">
    <property type="entry name" value="Conserved domain common to transcription factors TFIIS, elongin A, CRSP70"/>
    <property type="match status" value="1"/>
</dbReference>
<gene>
    <name evidence="5" type="ORF">Lalb_Chr13g0296401</name>
</gene>
<dbReference type="PANTHER" id="PTHR47210">
    <property type="entry name" value="MEDIATOR OF RNA POLYMERASE II TRANSCRIPTION SUBUNIT 26C-RELATED"/>
    <property type="match status" value="1"/>
</dbReference>
<dbReference type="GO" id="GO:0005634">
    <property type="term" value="C:nucleus"/>
    <property type="evidence" value="ECO:0007669"/>
    <property type="project" value="UniProtKB-SubCell"/>
</dbReference>
<keyword evidence="2 3" id="KW-0539">Nucleus</keyword>
<comment type="subcellular location">
    <subcellularLocation>
        <location evidence="1 3">Nucleus</location>
    </subcellularLocation>
</comment>
<accession>A0A6A4PIJ6</accession>
<comment type="caution">
    <text evidence="5">The sequence shown here is derived from an EMBL/GenBank/DDBJ whole genome shotgun (WGS) entry which is preliminary data.</text>
</comment>
<protein>
    <submittedName>
        <fullName evidence="5">Putative transcription regulator IWS1 family</fullName>
    </submittedName>
</protein>
<dbReference type="Proteomes" id="UP000447434">
    <property type="component" value="Chromosome 13"/>
</dbReference>
<dbReference type="Pfam" id="PF08711">
    <property type="entry name" value="Med26"/>
    <property type="match status" value="1"/>
</dbReference>
<dbReference type="PANTHER" id="PTHR47210:SF1">
    <property type="entry name" value="MEDIATOR OF RNA POLYMERASE II TRANSCRIPTION SUBUNIT 26C-RELATED"/>
    <property type="match status" value="1"/>
</dbReference>
<evidence type="ECO:0000313" key="6">
    <source>
        <dbReference type="Proteomes" id="UP000447434"/>
    </source>
</evidence>
<dbReference type="AlphaFoldDB" id="A0A6A4PIJ6"/>
<proteinExistence type="predicted"/>
<evidence type="ECO:0000256" key="3">
    <source>
        <dbReference type="PROSITE-ProRule" id="PRU00649"/>
    </source>
</evidence>